<proteinExistence type="inferred from homology"/>
<gene>
    <name evidence="3" type="ORF">EVJ47_03280</name>
</gene>
<dbReference type="EMBL" id="SGBD01000001">
    <property type="protein sequence ID" value="RZD15307.1"/>
    <property type="molecule type" value="Genomic_DNA"/>
</dbReference>
<accession>A0A519BDI4</accession>
<dbReference type="InterPro" id="IPR007712">
    <property type="entry name" value="RelE/ParE_toxin"/>
</dbReference>
<dbReference type="PANTHER" id="PTHR35601:SF1">
    <property type="entry name" value="TOXIN RELE"/>
    <property type="match status" value="1"/>
</dbReference>
<comment type="similarity">
    <text evidence="1">Belongs to the RelE toxin family.</text>
</comment>
<dbReference type="AlphaFoldDB" id="A0A519BDI4"/>
<evidence type="ECO:0000313" key="3">
    <source>
        <dbReference type="EMBL" id="RZD15307.1"/>
    </source>
</evidence>
<protein>
    <submittedName>
        <fullName evidence="3">Type II toxin-antitoxin system RelE/ParE family toxin</fullName>
    </submittedName>
</protein>
<dbReference type="Pfam" id="PF05016">
    <property type="entry name" value="ParE_toxin"/>
    <property type="match status" value="1"/>
</dbReference>
<name>A0A519BDI4_9DELT</name>
<evidence type="ECO:0000313" key="4">
    <source>
        <dbReference type="Proteomes" id="UP000320813"/>
    </source>
</evidence>
<reference evidence="3 4" key="1">
    <citation type="submission" date="2019-01" db="EMBL/GenBank/DDBJ databases">
        <title>Insights into ecological role of a new deltaproteobacterial order Candidatus Sinidesulfobacterales (Sva0485) by metagenomics and metatranscriptomics.</title>
        <authorList>
            <person name="Tan S."/>
            <person name="Liu J."/>
            <person name="Fang Y."/>
            <person name="Hedlund B.P."/>
            <person name="Lian Z.H."/>
            <person name="Huang L.Y."/>
            <person name="Li J.T."/>
            <person name="Huang L.N."/>
            <person name="Li W.J."/>
            <person name="Jiang H.C."/>
            <person name="Dong H.L."/>
            <person name="Shu W.S."/>
        </authorList>
    </citation>
    <scope>NUCLEOTIDE SEQUENCE [LARGE SCALE GENOMIC DNA]</scope>
    <source>
        <strain evidence="3">AP3</strain>
    </source>
</reference>
<evidence type="ECO:0000256" key="1">
    <source>
        <dbReference type="ARBA" id="ARBA00006226"/>
    </source>
</evidence>
<dbReference type="SUPFAM" id="SSF143011">
    <property type="entry name" value="RelE-like"/>
    <property type="match status" value="1"/>
</dbReference>
<dbReference type="NCBIfam" id="TIGR02385">
    <property type="entry name" value="RelE_StbE"/>
    <property type="match status" value="1"/>
</dbReference>
<keyword evidence="2" id="KW-1277">Toxin-antitoxin system</keyword>
<dbReference type="Proteomes" id="UP000320813">
    <property type="component" value="Unassembled WGS sequence"/>
</dbReference>
<dbReference type="Gene3D" id="3.30.2310.20">
    <property type="entry name" value="RelE-like"/>
    <property type="match status" value="1"/>
</dbReference>
<evidence type="ECO:0000256" key="2">
    <source>
        <dbReference type="ARBA" id="ARBA00022649"/>
    </source>
</evidence>
<sequence length="91" mass="11082">MEFEIFFHNDVHNDLKEIPKKYLIKIKEAINNKVKEKPEFYGIPLRGSLKPYRKFRIGDYRIVFKVEDNKIYILAILHRKKVYKIAENRKT</sequence>
<dbReference type="PANTHER" id="PTHR35601">
    <property type="entry name" value="TOXIN RELE"/>
    <property type="match status" value="1"/>
</dbReference>
<comment type="caution">
    <text evidence="3">The sequence shown here is derived from an EMBL/GenBank/DDBJ whole genome shotgun (WGS) entry which is preliminary data.</text>
</comment>
<organism evidence="3 4">
    <name type="scientific">Candidatus Acidulodesulfobacterium ferriphilum</name>
    <dbReference type="NCBI Taxonomy" id="2597223"/>
    <lineage>
        <taxon>Bacteria</taxon>
        <taxon>Deltaproteobacteria</taxon>
        <taxon>Candidatus Acidulodesulfobacterales</taxon>
        <taxon>Candidatus Acidulodesulfobacterium</taxon>
    </lineage>
</organism>
<dbReference type="InterPro" id="IPR035093">
    <property type="entry name" value="RelE/ParE_toxin_dom_sf"/>
</dbReference>